<dbReference type="InterPro" id="IPR017871">
    <property type="entry name" value="ABC_transporter-like_CS"/>
</dbReference>
<dbReference type="NCBIfam" id="NF008775">
    <property type="entry name" value="PRK11819.1"/>
    <property type="match status" value="1"/>
</dbReference>
<dbReference type="EC" id="3.6.1.-" evidence="12"/>
<comment type="catalytic activity">
    <reaction evidence="12">
        <text>ATP + H2O = ADP + phosphate + H(+)</text>
        <dbReference type="Rhea" id="RHEA:13065"/>
        <dbReference type="ChEBI" id="CHEBI:15377"/>
        <dbReference type="ChEBI" id="CHEBI:15378"/>
        <dbReference type="ChEBI" id="CHEBI:30616"/>
        <dbReference type="ChEBI" id="CHEBI:43474"/>
        <dbReference type="ChEBI" id="CHEBI:456216"/>
    </reaction>
</comment>
<evidence type="ECO:0000256" key="7">
    <source>
        <dbReference type="ARBA" id="ARBA00022801"/>
    </source>
</evidence>
<accession>A0A0D8BN51</accession>
<evidence type="ECO:0000256" key="8">
    <source>
        <dbReference type="ARBA" id="ARBA00022840"/>
    </source>
</evidence>
<dbReference type="GO" id="GO:0016887">
    <property type="term" value="F:ATP hydrolysis activity"/>
    <property type="evidence" value="ECO:0007669"/>
    <property type="project" value="UniProtKB-UniRule"/>
</dbReference>
<feature type="domain" description="ABC transporter" evidence="13">
    <location>
        <begin position="6"/>
        <end position="258"/>
    </location>
</feature>
<dbReference type="InterPro" id="IPR003593">
    <property type="entry name" value="AAA+_ATPase"/>
</dbReference>
<evidence type="ECO:0000259" key="13">
    <source>
        <dbReference type="PROSITE" id="PS50893"/>
    </source>
</evidence>
<name>A0A0D8BN51_9ACTN</name>
<proteinExistence type="inferred from homology"/>
<gene>
    <name evidence="12" type="primary">ettA</name>
    <name evidence="14" type="ORF">FF36_00037</name>
</gene>
<dbReference type="PANTHER" id="PTHR43858">
    <property type="entry name" value="ENERGY-DEPENDENT TRANSLATIONAL THROTTLE PROTEIN ETTA"/>
    <property type="match status" value="1"/>
</dbReference>
<keyword evidence="5 12" id="KW-0677">Repeat</keyword>
<evidence type="ECO:0000256" key="3">
    <source>
        <dbReference type="ARBA" id="ARBA00022555"/>
    </source>
</evidence>
<evidence type="ECO:0000256" key="9">
    <source>
        <dbReference type="ARBA" id="ARBA00022845"/>
    </source>
</evidence>
<feature type="region of interest" description="Arm" evidence="12">
    <location>
        <begin position="94"/>
        <end position="138"/>
    </location>
</feature>
<feature type="domain" description="ABC transporter" evidence="13">
    <location>
        <begin position="324"/>
        <end position="541"/>
    </location>
</feature>
<dbReference type="RefSeq" id="WP_044882877.1">
    <property type="nucleotide sequence ID" value="NZ_JYFN01000001.1"/>
</dbReference>
<comment type="caution">
    <text evidence="12">Lacks conserved residue(s) required for the propagation of feature annotation.</text>
</comment>
<dbReference type="Proteomes" id="UP000032545">
    <property type="component" value="Unassembled WGS sequence"/>
</dbReference>
<dbReference type="InterPro" id="IPR032781">
    <property type="entry name" value="ABC_tran_Xtn"/>
</dbReference>
<dbReference type="AlphaFoldDB" id="A0A0D8BN51"/>
<dbReference type="GO" id="GO:0000049">
    <property type="term" value="F:tRNA binding"/>
    <property type="evidence" value="ECO:0007669"/>
    <property type="project" value="UniProtKB-UniRule"/>
</dbReference>
<keyword evidence="6 12" id="KW-0547">Nucleotide-binding</keyword>
<dbReference type="InterPro" id="IPR003439">
    <property type="entry name" value="ABC_transporter-like_ATP-bd"/>
</dbReference>
<dbReference type="FunFam" id="3.40.50.300:FF:000011">
    <property type="entry name" value="Putative ABC transporter ATP-binding component"/>
    <property type="match status" value="1"/>
</dbReference>
<dbReference type="Pfam" id="PF00005">
    <property type="entry name" value="ABC_tran"/>
    <property type="match status" value="2"/>
</dbReference>
<dbReference type="OrthoDB" id="3169603at2"/>
<comment type="domain">
    <text evidence="12">The arm domain is inserted in the first ABC transporter domain. Probably contacts ribosomal protein L1.</text>
</comment>
<comment type="subcellular location">
    <subcellularLocation>
        <location evidence="12">Cytoplasm</location>
    </subcellularLocation>
    <text evidence="12">Associates with ribosomes and polysomes.</text>
</comment>
<protein>
    <recommendedName>
        <fullName evidence="12">Energy-dependent translational throttle protein EttA</fullName>
        <ecNumber evidence="12">3.6.1.-</ecNumber>
    </recommendedName>
    <alternativeName>
        <fullName evidence="12">Translational regulatory factor EttA</fullName>
    </alternativeName>
</protein>
<dbReference type="SUPFAM" id="SSF52540">
    <property type="entry name" value="P-loop containing nucleoside triphosphate hydrolases"/>
    <property type="match status" value="2"/>
</dbReference>
<evidence type="ECO:0000256" key="12">
    <source>
        <dbReference type="HAMAP-Rule" id="MF_00847"/>
    </source>
</evidence>
<dbReference type="InterPro" id="IPR022374">
    <property type="entry name" value="EttA"/>
</dbReference>
<dbReference type="Pfam" id="PF12848">
    <property type="entry name" value="ABC_tran_Xtn"/>
    <property type="match status" value="1"/>
</dbReference>
<keyword evidence="3 12" id="KW-0820">tRNA-binding</keyword>
<evidence type="ECO:0000256" key="11">
    <source>
        <dbReference type="ARBA" id="ARBA00022917"/>
    </source>
</evidence>
<keyword evidence="15" id="KW-1185">Reference proteome</keyword>
<keyword evidence="11 12" id="KW-0648">Protein biosynthesis</keyword>
<dbReference type="PROSITE" id="PS00211">
    <property type="entry name" value="ABC_TRANSPORTER_1"/>
    <property type="match status" value="2"/>
</dbReference>
<evidence type="ECO:0000256" key="1">
    <source>
        <dbReference type="ARBA" id="ARBA00005868"/>
    </source>
</evidence>
<comment type="caution">
    <text evidence="14">The sequence shown here is derived from an EMBL/GenBank/DDBJ whole genome shotgun (WGS) entry which is preliminary data.</text>
</comment>
<dbReference type="NCBIfam" id="TIGR03719">
    <property type="entry name" value="ABC_ABC_ChvD"/>
    <property type="match status" value="1"/>
</dbReference>
<evidence type="ECO:0000256" key="2">
    <source>
        <dbReference type="ARBA" id="ARBA00022490"/>
    </source>
</evidence>
<dbReference type="GO" id="GO:0006412">
    <property type="term" value="P:translation"/>
    <property type="evidence" value="ECO:0007669"/>
    <property type="project" value="UniProtKB-KW"/>
</dbReference>
<keyword evidence="9 12" id="KW-0810">Translation regulation</keyword>
<evidence type="ECO:0000313" key="15">
    <source>
        <dbReference type="Proteomes" id="UP000032545"/>
    </source>
</evidence>
<dbReference type="GO" id="GO:0043022">
    <property type="term" value="F:ribosome binding"/>
    <property type="evidence" value="ECO:0007669"/>
    <property type="project" value="UniProtKB-UniRule"/>
</dbReference>
<dbReference type="PROSITE" id="PS50893">
    <property type="entry name" value="ABC_TRANSPORTER_2"/>
    <property type="match status" value="2"/>
</dbReference>
<evidence type="ECO:0000256" key="10">
    <source>
        <dbReference type="ARBA" id="ARBA00022884"/>
    </source>
</evidence>
<dbReference type="GO" id="GO:0019843">
    <property type="term" value="F:rRNA binding"/>
    <property type="evidence" value="ECO:0007669"/>
    <property type="project" value="UniProtKB-UniRule"/>
</dbReference>
<reference evidence="14 15" key="2">
    <citation type="journal article" date="2016" name="Genome Announc.">
        <title>Permanent Draft Genome Sequences for Two Variants of Frankia sp. Strain CpI1, the First Frankia Strain Isolated from Root Nodules of Comptonia peregrina.</title>
        <authorList>
            <person name="Oshone R."/>
            <person name="Hurst S.G.IV."/>
            <person name="Abebe-Akele F."/>
            <person name="Simpson S."/>
            <person name="Morris K."/>
            <person name="Thomas W.K."/>
            <person name="Tisa L.S."/>
        </authorList>
    </citation>
    <scope>NUCLEOTIDE SEQUENCE [LARGE SCALE GENOMIC DNA]</scope>
    <source>
        <strain evidence="15">CpI1-S</strain>
    </source>
</reference>
<dbReference type="InterPro" id="IPR027417">
    <property type="entry name" value="P-loop_NTPase"/>
</dbReference>
<sequence>MAQYVFQLRKARKAHGDKVILDDVTLAFLPGAKIGVVGPNGAGKSSLLKIMAGLDQPSNGEAILSPGYSVGMLAQEPALDETKDVRGNVEDGVREIRRVLARYEEINEKMTAPDADFDSLLAEQAELIDKIEAGNAWELDSQLDQAMDALRLPPGDADVSLLSGGERRRVALCKLLLEAPDLLLLDEPTNHLDAESVAWLEQHLARYAGAVLAVTHDRYFLDNVAGWILELDRGRAHAYEGNYTTYLEAKAARLKVEGQKDAKRRRVLAQELEWVRSNPKARQTKSKSRLSRYEELAAEADRARPRDFEDIQIPPGPRLGNQVIEAKGLAKGFDGRLLIDDLSFTLPRGGIVGVIGPNGVGKTTLFTMLTGQATPDAGSLVIGDTVDIAYVDQSRAGLDPKKNVWQVVSDGLDHIVVGKVDFPSRAYVSSFGFKGPDQQKPVGVLSGGERNRLNLALTLKRGGNVLLLDEPTNDLDVETLRSLEDALLEFAGCAVVVSHDRWFLDRVATHILAWEGTDEDPARWFWFEGNFADYEANKIERLGQEAARPHRVTYRKLTRD</sequence>
<keyword evidence="4 12" id="KW-0699">rRNA-binding</keyword>
<keyword evidence="2 12" id="KW-0963">Cytoplasm</keyword>
<comment type="similarity">
    <text evidence="1 12">Belongs to the ABC transporter superfamily. ABCF family. Translational throttle EttA subfamily.</text>
</comment>
<dbReference type="GO" id="GO:0005737">
    <property type="term" value="C:cytoplasm"/>
    <property type="evidence" value="ECO:0007669"/>
    <property type="project" value="UniProtKB-SubCell"/>
</dbReference>
<dbReference type="GO" id="GO:0005524">
    <property type="term" value="F:ATP binding"/>
    <property type="evidence" value="ECO:0007669"/>
    <property type="project" value="UniProtKB-UniRule"/>
</dbReference>
<dbReference type="CDD" id="cd03221">
    <property type="entry name" value="ABCF_EF-3"/>
    <property type="match status" value="2"/>
</dbReference>
<comment type="domain">
    <text evidence="12">The P-site tRNA interaction motif (PtIM domain) probably interacts with the P-site tRNA(fMet) as well as the 23S rRNA.</text>
</comment>
<comment type="subunit">
    <text evidence="12">Monomer. Probably contacts ribosomal proteins L1, L5, L33 and S7, the 16S and 23S rRNA and the P-site containing tRNA(fMet).</text>
</comment>
<dbReference type="FunFam" id="3.40.50.300:FF:000183">
    <property type="entry name" value="ABC transporter ATP-binding protein yjjK"/>
    <property type="match status" value="1"/>
</dbReference>
<dbReference type="PATRIC" id="fig|1502723.3.peg.40"/>
<keyword evidence="10 12" id="KW-0694">RNA-binding</keyword>
<evidence type="ECO:0000313" key="14">
    <source>
        <dbReference type="EMBL" id="KJE25424.1"/>
    </source>
</evidence>
<dbReference type="PANTHER" id="PTHR43858:SF1">
    <property type="entry name" value="ABC TRANSPORTER-RELATED PROTEIN"/>
    <property type="match status" value="1"/>
</dbReference>
<dbReference type="Gene3D" id="3.40.50.300">
    <property type="entry name" value="P-loop containing nucleotide triphosphate hydrolases"/>
    <property type="match status" value="2"/>
</dbReference>
<dbReference type="EMBL" id="JYFN01000001">
    <property type="protein sequence ID" value="KJE25424.1"/>
    <property type="molecule type" value="Genomic_DNA"/>
</dbReference>
<dbReference type="SMART" id="SM00382">
    <property type="entry name" value="AAA"/>
    <property type="match status" value="2"/>
</dbReference>
<keyword evidence="8 12" id="KW-0067">ATP-binding</keyword>
<evidence type="ECO:0000256" key="4">
    <source>
        <dbReference type="ARBA" id="ARBA00022730"/>
    </source>
</evidence>
<evidence type="ECO:0000256" key="5">
    <source>
        <dbReference type="ARBA" id="ARBA00022737"/>
    </source>
</evidence>
<evidence type="ECO:0000256" key="6">
    <source>
        <dbReference type="ARBA" id="ARBA00022741"/>
    </source>
</evidence>
<keyword evidence="7 12" id="KW-0378">Hydrolase</keyword>
<feature type="binding site" evidence="12">
    <location>
        <begin position="356"/>
        <end position="363"/>
    </location>
    <ligand>
        <name>ATP</name>
        <dbReference type="ChEBI" id="CHEBI:30616"/>
        <label>2</label>
    </ligand>
</feature>
<comment type="function">
    <text evidence="12">A translation factor that gates the progression of the 70S ribosomal initiation complex (IC, containing tRNA(fMet) in the P-site) into the translation elongation cycle by using a mechanism sensitive to the ATP/ADP ratio. Binds to the 70S ribosome E-site where it modulates the state of the translating ribosome during subunit translocation. ATP hydrolysis probably frees it from the ribosome, which can enter the elongation phase.</text>
</comment>
<feature type="binding site" evidence="12">
    <location>
        <begin position="38"/>
        <end position="45"/>
    </location>
    <ligand>
        <name>ATP</name>
        <dbReference type="ChEBI" id="CHEBI:30616"/>
        <label>1</label>
    </ligand>
</feature>
<organism evidence="14 15">
    <name type="scientific">Frankia torreyi</name>
    <dbReference type="NCBI Taxonomy" id="1856"/>
    <lineage>
        <taxon>Bacteria</taxon>
        <taxon>Bacillati</taxon>
        <taxon>Actinomycetota</taxon>
        <taxon>Actinomycetes</taxon>
        <taxon>Frankiales</taxon>
        <taxon>Frankiaceae</taxon>
        <taxon>Frankia</taxon>
    </lineage>
</organism>
<dbReference type="HAMAP" id="MF_00847">
    <property type="entry name" value="EttA"/>
    <property type="match status" value="1"/>
</dbReference>
<reference evidence="15" key="1">
    <citation type="submission" date="2015-02" db="EMBL/GenBank/DDBJ databases">
        <title>Draft Genome of Frankia sp. CpI1-S.</title>
        <authorList>
            <person name="Oshone R.T."/>
            <person name="Ngom M."/>
            <person name="Ghodhbane-Gtari F."/>
            <person name="Gtari M."/>
            <person name="Morris K."/>
            <person name="Thomas K."/>
            <person name="Sen A."/>
            <person name="Tisa L.S."/>
        </authorList>
    </citation>
    <scope>NUCLEOTIDE SEQUENCE [LARGE SCALE GENOMIC DNA]</scope>
    <source>
        <strain evidence="15">CpI1-S</strain>
    </source>
</reference>
<dbReference type="GO" id="GO:0045900">
    <property type="term" value="P:negative regulation of translational elongation"/>
    <property type="evidence" value="ECO:0007669"/>
    <property type="project" value="UniProtKB-UniRule"/>
</dbReference>